<dbReference type="KEGG" id="fcy:FRACYDRAFT_232898"/>
<dbReference type="InterPro" id="IPR007290">
    <property type="entry name" value="Arv1"/>
</dbReference>
<evidence type="ECO:0000256" key="5">
    <source>
        <dbReference type="ARBA" id="ARBA00022824"/>
    </source>
</evidence>
<evidence type="ECO:0000256" key="4">
    <source>
        <dbReference type="ARBA" id="ARBA00022692"/>
    </source>
</evidence>
<comment type="function">
    <text evidence="10">Regulates also the sphingolipid metabolism.</text>
</comment>
<dbReference type="InParanoid" id="A0A1E7FX73"/>
<dbReference type="GO" id="GO:0016125">
    <property type="term" value="P:sterol metabolic process"/>
    <property type="evidence" value="ECO:0007669"/>
    <property type="project" value="UniProtKB-UniRule"/>
</dbReference>
<organism evidence="12 13">
    <name type="scientific">Fragilariopsis cylindrus CCMP1102</name>
    <dbReference type="NCBI Taxonomy" id="635003"/>
    <lineage>
        <taxon>Eukaryota</taxon>
        <taxon>Sar</taxon>
        <taxon>Stramenopiles</taxon>
        <taxon>Ochrophyta</taxon>
        <taxon>Bacillariophyta</taxon>
        <taxon>Bacillariophyceae</taxon>
        <taxon>Bacillariophycidae</taxon>
        <taxon>Bacillariales</taxon>
        <taxon>Bacillariaceae</taxon>
        <taxon>Fragilariopsis</taxon>
    </lineage>
</organism>
<evidence type="ECO:0000313" key="13">
    <source>
        <dbReference type="Proteomes" id="UP000095751"/>
    </source>
</evidence>
<evidence type="ECO:0000313" key="12">
    <source>
        <dbReference type="EMBL" id="OEU22739.1"/>
    </source>
</evidence>
<keyword evidence="9 10" id="KW-0472">Membrane</keyword>
<dbReference type="GO" id="GO:0005789">
    <property type="term" value="C:endoplasmic reticulum membrane"/>
    <property type="evidence" value="ECO:0007669"/>
    <property type="project" value="UniProtKB-SubCell"/>
</dbReference>
<keyword evidence="7 10" id="KW-0445">Lipid transport</keyword>
<dbReference type="PANTHER" id="PTHR14467:SF0">
    <property type="entry name" value="PROTEIN ARV1"/>
    <property type="match status" value="1"/>
</dbReference>
<dbReference type="Pfam" id="PF04161">
    <property type="entry name" value="Arv1"/>
    <property type="match status" value="1"/>
</dbReference>
<keyword evidence="3 10" id="KW-0813">Transport</keyword>
<keyword evidence="6 10" id="KW-1133">Transmembrane helix</keyword>
<sequence length="427" mass="48221">MSSNTTKSYVCVFCGTPCAALYRKLTSTSTSTSTTTTTTSRSTTSTSSTTISSIKAMNCDICQRIVDPYTEREWLLVAIDCILLRPEAYRHVLYNNQYLSLSWSSSCNKNNDNNDNNNHTTTTVTKTIVHRVVQWTIISSLLHAYLKWVTFVQEEEEQQQDATDNDITAFPTKDSSSSSTSTSSLFPLYTIFVITSILDLLVQWIAIYGFMKLVSILSSKSKSQSQSQSHNNTTSSNSINSTNNNMTRRWRWRRRRVAYQIFLALLLPTSFQIVTISVLIWENSNTTRSFGSILVACWQCLARDNGEKLNNNENTTILPIPPMTVLFPPLVGIVSLMVWRFGVSYLLRTITSNSNGNGNSNGGDRRFWWSNVTIPCVGFEFDVQQVVHNIYHYLLHYYYYVDTTTTVMSVVSPSSSPPPPSMMLCLT</sequence>
<dbReference type="GO" id="GO:0032541">
    <property type="term" value="C:cortical endoplasmic reticulum"/>
    <property type="evidence" value="ECO:0007669"/>
    <property type="project" value="TreeGrafter"/>
</dbReference>
<dbReference type="OrthoDB" id="49110at2759"/>
<dbReference type="Proteomes" id="UP000095751">
    <property type="component" value="Unassembled WGS sequence"/>
</dbReference>
<proteinExistence type="inferred from homology"/>
<dbReference type="GO" id="GO:0097036">
    <property type="term" value="P:regulation of plasma membrane sterol distribution"/>
    <property type="evidence" value="ECO:0007669"/>
    <property type="project" value="UniProtKB-UniRule"/>
</dbReference>
<comment type="function">
    <text evidence="10">Mediator of sterol homeostasis involved in sterol uptake, trafficking and distribution into membranes.</text>
</comment>
<keyword evidence="5 10" id="KW-0256">Endoplasmic reticulum</keyword>
<dbReference type="PANTHER" id="PTHR14467">
    <property type="entry name" value="ARV1"/>
    <property type="match status" value="1"/>
</dbReference>
<comment type="similarity">
    <text evidence="2 10">Belongs to the ARV1 family.</text>
</comment>
<evidence type="ECO:0000256" key="9">
    <source>
        <dbReference type="ARBA" id="ARBA00023136"/>
    </source>
</evidence>
<dbReference type="GO" id="GO:0006665">
    <property type="term" value="P:sphingolipid metabolic process"/>
    <property type="evidence" value="ECO:0007669"/>
    <property type="project" value="UniProtKB-UniRule"/>
</dbReference>
<evidence type="ECO:0000256" key="11">
    <source>
        <dbReference type="SAM" id="MobiDB-lite"/>
    </source>
</evidence>
<accession>A0A1E7FX73</accession>
<evidence type="ECO:0000256" key="8">
    <source>
        <dbReference type="ARBA" id="ARBA00023098"/>
    </source>
</evidence>
<gene>
    <name evidence="12" type="ORF">FRACYDRAFT_232898</name>
</gene>
<keyword evidence="10" id="KW-0746">Sphingolipid metabolism</keyword>
<dbReference type="GO" id="GO:0005794">
    <property type="term" value="C:Golgi apparatus"/>
    <property type="evidence" value="ECO:0007669"/>
    <property type="project" value="TreeGrafter"/>
</dbReference>
<keyword evidence="4 10" id="KW-0812">Transmembrane</keyword>
<keyword evidence="13" id="KW-1185">Reference proteome</keyword>
<evidence type="ECO:0000256" key="7">
    <source>
        <dbReference type="ARBA" id="ARBA00023055"/>
    </source>
</evidence>
<name>A0A1E7FX73_9STRA</name>
<feature type="transmembrane region" description="Helical" evidence="10">
    <location>
        <begin position="186"/>
        <end position="211"/>
    </location>
</feature>
<feature type="transmembrane region" description="Helical" evidence="10">
    <location>
        <begin position="326"/>
        <end position="347"/>
    </location>
</feature>
<feature type="transmembrane region" description="Helical" evidence="10">
    <location>
        <begin position="257"/>
        <end position="281"/>
    </location>
</feature>
<keyword evidence="8 10" id="KW-0443">Lipid metabolism</keyword>
<reference evidence="12 13" key="1">
    <citation type="submission" date="2016-09" db="EMBL/GenBank/DDBJ databases">
        <title>Extensive genetic diversity and differential bi-allelic expression allows diatom success in the polar Southern Ocean.</title>
        <authorList>
            <consortium name="DOE Joint Genome Institute"/>
            <person name="Mock T."/>
            <person name="Otillar R.P."/>
            <person name="Strauss J."/>
            <person name="Dupont C."/>
            <person name="Frickenhaus S."/>
            <person name="Maumus F."/>
            <person name="Mcmullan M."/>
            <person name="Sanges R."/>
            <person name="Schmutz J."/>
            <person name="Toseland A."/>
            <person name="Valas R."/>
            <person name="Veluchamy A."/>
            <person name="Ward B.J."/>
            <person name="Allen A."/>
            <person name="Barry K."/>
            <person name="Falciatore A."/>
            <person name="Ferrante M."/>
            <person name="Fortunato A.E."/>
            <person name="Gloeckner G."/>
            <person name="Gruber A."/>
            <person name="Hipkin R."/>
            <person name="Janech M."/>
            <person name="Kroth P."/>
            <person name="Leese F."/>
            <person name="Lindquist E."/>
            <person name="Lyon B.R."/>
            <person name="Martin J."/>
            <person name="Mayer C."/>
            <person name="Parker M."/>
            <person name="Quesneville H."/>
            <person name="Raymond J."/>
            <person name="Uhlig C."/>
            <person name="Valentin K.U."/>
            <person name="Worden A.Z."/>
            <person name="Armbrust E.V."/>
            <person name="Bowler C."/>
            <person name="Green B."/>
            <person name="Moulton V."/>
            <person name="Van Oosterhout C."/>
            <person name="Grigoriev I."/>
        </authorList>
    </citation>
    <scope>NUCLEOTIDE SEQUENCE [LARGE SCALE GENOMIC DNA]</scope>
    <source>
        <strain evidence="12 13">CCMP1102</strain>
    </source>
</reference>
<comment type="subcellular location">
    <subcellularLocation>
        <location evidence="1 10">Endoplasmic reticulum membrane</location>
        <topology evidence="1 10">Multi-pass membrane protein</topology>
    </subcellularLocation>
</comment>
<evidence type="ECO:0000256" key="1">
    <source>
        <dbReference type="ARBA" id="ARBA00004477"/>
    </source>
</evidence>
<dbReference type="GO" id="GO:0032366">
    <property type="term" value="P:intracellular sterol transport"/>
    <property type="evidence" value="ECO:0007669"/>
    <property type="project" value="UniProtKB-UniRule"/>
</dbReference>
<evidence type="ECO:0000256" key="2">
    <source>
        <dbReference type="ARBA" id="ARBA00009187"/>
    </source>
</evidence>
<feature type="region of interest" description="Disordered" evidence="11">
    <location>
        <begin position="160"/>
        <end position="182"/>
    </location>
</feature>
<evidence type="ECO:0000256" key="3">
    <source>
        <dbReference type="ARBA" id="ARBA00022448"/>
    </source>
</evidence>
<evidence type="ECO:0000256" key="6">
    <source>
        <dbReference type="ARBA" id="ARBA00022989"/>
    </source>
</evidence>
<dbReference type="AlphaFoldDB" id="A0A1E7FX73"/>
<protein>
    <recommendedName>
        <fullName evidence="10">Protein ARV</fullName>
    </recommendedName>
</protein>
<dbReference type="EMBL" id="KV784353">
    <property type="protein sequence ID" value="OEU22739.1"/>
    <property type="molecule type" value="Genomic_DNA"/>
</dbReference>
<evidence type="ECO:0000256" key="10">
    <source>
        <dbReference type="RuleBase" id="RU368065"/>
    </source>
</evidence>